<proteinExistence type="predicted"/>
<name>A0A399G4M1_9ACTN</name>
<dbReference type="Proteomes" id="UP000265719">
    <property type="component" value="Chromosome"/>
</dbReference>
<dbReference type="InterPro" id="IPR012495">
    <property type="entry name" value="TadE-like_dom"/>
</dbReference>
<keyword evidence="2" id="KW-1185">Reference proteome</keyword>
<dbReference type="KEGG" id="thao:NI17_014150"/>
<protein>
    <submittedName>
        <fullName evidence="1">Pilus assembly protein</fullName>
    </submittedName>
</protein>
<dbReference type="AlphaFoldDB" id="A0A399G4M1"/>
<organism evidence="1 2">
    <name type="scientific">Thermobifida halotolerans</name>
    <dbReference type="NCBI Taxonomy" id="483545"/>
    <lineage>
        <taxon>Bacteria</taxon>
        <taxon>Bacillati</taxon>
        <taxon>Actinomycetota</taxon>
        <taxon>Actinomycetes</taxon>
        <taxon>Streptosporangiales</taxon>
        <taxon>Nocardiopsidaceae</taxon>
        <taxon>Thermobifida</taxon>
    </lineage>
</organism>
<dbReference type="OrthoDB" id="3430772at2"/>
<dbReference type="Pfam" id="PF07811">
    <property type="entry name" value="TadE"/>
    <property type="match status" value="1"/>
</dbReference>
<dbReference type="RefSeq" id="WP_068688644.1">
    <property type="nucleotide sequence ID" value="NZ_CP063196.1"/>
</dbReference>
<evidence type="ECO:0000313" key="2">
    <source>
        <dbReference type="Proteomes" id="UP000265719"/>
    </source>
</evidence>
<sequence length="128" mass="14121">MPRSPSRSGRRRPGRRDDRGSQILEFAVYFPLFLLMAAVAFEVFLAFVAVEHAENAARVGARTVQRDGPLGAVGVIRDALPDWLDDAQVRAGVTADRTAYAEVEIALPLFFEVADLDYTVVRRVDMAA</sequence>
<accession>A0A399G4M1</accession>
<gene>
    <name evidence="1" type="ORF">NI17_014150</name>
</gene>
<evidence type="ECO:0000313" key="1">
    <source>
        <dbReference type="EMBL" id="UOE17999.1"/>
    </source>
</evidence>
<dbReference type="EMBL" id="CP063196">
    <property type="protein sequence ID" value="UOE17999.1"/>
    <property type="molecule type" value="Genomic_DNA"/>
</dbReference>
<reference evidence="1" key="1">
    <citation type="submission" date="2020-10" db="EMBL/GenBank/DDBJ databases">
        <title>De novo genome project of the cellulose decomposer Thermobifida halotolerans type strain.</title>
        <authorList>
            <person name="Nagy I."/>
            <person name="Horvath B."/>
            <person name="Kukolya J."/>
            <person name="Nagy I."/>
            <person name="Orsini M."/>
        </authorList>
    </citation>
    <scope>NUCLEOTIDE SEQUENCE</scope>
    <source>
        <strain evidence="1">DSM 44931</strain>
    </source>
</reference>